<dbReference type="PANTHER" id="PTHR30244:SF36">
    <property type="entry name" value="3-OXO-GLUCOSE-6-PHOSPHATE:GLUTAMATE AMINOTRANSFERASE"/>
    <property type="match status" value="1"/>
</dbReference>
<dbReference type="GO" id="GO:0008483">
    <property type="term" value="F:transaminase activity"/>
    <property type="evidence" value="ECO:0007669"/>
    <property type="project" value="TreeGrafter"/>
</dbReference>
<evidence type="ECO:0000256" key="2">
    <source>
        <dbReference type="ARBA" id="ARBA00037999"/>
    </source>
</evidence>
<dbReference type="Gene3D" id="3.90.1150.10">
    <property type="entry name" value="Aspartate Aminotransferase, domain 1"/>
    <property type="match status" value="1"/>
</dbReference>
<feature type="modified residue" description="N6-(pyridoxal phosphate)lysine" evidence="4">
    <location>
        <position position="188"/>
    </location>
</feature>
<dbReference type="SUPFAM" id="SSF53383">
    <property type="entry name" value="PLP-dependent transferases"/>
    <property type="match status" value="1"/>
</dbReference>
<feature type="active site" description="Proton acceptor" evidence="3">
    <location>
        <position position="188"/>
    </location>
</feature>
<evidence type="ECO:0000256" key="3">
    <source>
        <dbReference type="PIRSR" id="PIRSR000390-1"/>
    </source>
</evidence>
<evidence type="ECO:0000313" key="7">
    <source>
        <dbReference type="Proteomes" id="UP000176349"/>
    </source>
</evidence>
<dbReference type="InterPro" id="IPR015424">
    <property type="entry name" value="PyrdxlP-dep_Trfase"/>
</dbReference>
<comment type="similarity">
    <text evidence="2 5">Belongs to the DegT/DnrJ/EryC1 family.</text>
</comment>
<proteinExistence type="inferred from homology"/>
<dbReference type="PIRSF" id="PIRSF000390">
    <property type="entry name" value="PLP_StrS"/>
    <property type="match status" value="1"/>
</dbReference>
<dbReference type="Proteomes" id="UP000176349">
    <property type="component" value="Unassembled WGS sequence"/>
</dbReference>
<dbReference type="InterPro" id="IPR015422">
    <property type="entry name" value="PyrdxlP-dep_Trfase_small"/>
</dbReference>
<dbReference type="Gene3D" id="3.40.640.10">
    <property type="entry name" value="Type I PLP-dependent aspartate aminotransferase-like (Major domain)"/>
    <property type="match status" value="1"/>
</dbReference>
<keyword evidence="1 4" id="KW-0663">Pyridoxal phosphate</keyword>
<dbReference type="InterPro" id="IPR015421">
    <property type="entry name" value="PyrdxlP-dep_Trfase_major"/>
</dbReference>
<comment type="caution">
    <text evidence="6">The sequence shown here is derived from an EMBL/GenBank/DDBJ whole genome shotgun (WGS) entry which is preliminary data.</text>
</comment>
<gene>
    <name evidence="6" type="ORF">A2128_01660</name>
</gene>
<dbReference type="CDD" id="cd00616">
    <property type="entry name" value="AHBA_syn"/>
    <property type="match status" value="1"/>
</dbReference>
<evidence type="ECO:0000256" key="5">
    <source>
        <dbReference type="RuleBase" id="RU004508"/>
    </source>
</evidence>
<organism evidence="6 7">
    <name type="scientific">Candidatus Liptonbacteria bacterium GWC1_60_9</name>
    <dbReference type="NCBI Taxonomy" id="1798645"/>
    <lineage>
        <taxon>Bacteria</taxon>
        <taxon>Candidatus Liptoniibacteriota</taxon>
    </lineage>
</organism>
<evidence type="ECO:0000313" key="6">
    <source>
        <dbReference type="EMBL" id="OGY97415.1"/>
    </source>
</evidence>
<evidence type="ECO:0000256" key="1">
    <source>
        <dbReference type="ARBA" id="ARBA00022898"/>
    </source>
</evidence>
<dbReference type="InterPro" id="IPR000653">
    <property type="entry name" value="DegT/StrS_aminotransferase"/>
</dbReference>
<name>A0A1G2C7P7_9BACT</name>
<reference evidence="6 7" key="1">
    <citation type="journal article" date="2016" name="Nat. Commun.">
        <title>Thousands of microbial genomes shed light on interconnected biogeochemical processes in an aquifer system.</title>
        <authorList>
            <person name="Anantharaman K."/>
            <person name="Brown C.T."/>
            <person name="Hug L.A."/>
            <person name="Sharon I."/>
            <person name="Castelle C.J."/>
            <person name="Probst A.J."/>
            <person name="Thomas B.C."/>
            <person name="Singh A."/>
            <person name="Wilkins M.J."/>
            <person name="Karaoz U."/>
            <person name="Brodie E.L."/>
            <person name="Williams K.H."/>
            <person name="Hubbard S.S."/>
            <person name="Banfield J.F."/>
        </authorList>
    </citation>
    <scope>NUCLEOTIDE SEQUENCE [LARGE SCALE GENOMIC DNA]</scope>
</reference>
<dbReference type="Pfam" id="PF01041">
    <property type="entry name" value="DegT_DnrJ_EryC1"/>
    <property type="match status" value="1"/>
</dbReference>
<accession>A0A1G2C7P7</accession>
<dbReference type="AlphaFoldDB" id="A0A1G2C7P7"/>
<dbReference type="GO" id="GO:0030170">
    <property type="term" value="F:pyridoxal phosphate binding"/>
    <property type="evidence" value="ECO:0007669"/>
    <property type="project" value="UniProtKB-ARBA"/>
</dbReference>
<dbReference type="PANTHER" id="PTHR30244">
    <property type="entry name" value="TRANSAMINASE"/>
    <property type="match status" value="1"/>
</dbReference>
<protein>
    <submittedName>
        <fullName evidence="6">Transcriptional regulator</fullName>
    </submittedName>
</protein>
<dbReference type="EMBL" id="MHKV01000012">
    <property type="protein sequence ID" value="OGY97415.1"/>
    <property type="molecule type" value="Genomic_DNA"/>
</dbReference>
<evidence type="ECO:0000256" key="4">
    <source>
        <dbReference type="PIRSR" id="PIRSR000390-2"/>
    </source>
</evidence>
<dbReference type="GO" id="GO:0000271">
    <property type="term" value="P:polysaccharide biosynthetic process"/>
    <property type="evidence" value="ECO:0007669"/>
    <property type="project" value="TreeGrafter"/>
</dbReference>
<sequence>MKFVDLEAQYRTVRKAVDKAALRTMESGRFILGKNGVKLESSVAALCEVSHAVGVNSCTDALFLSLKALGIGKGDEVITTPFSFIATAEVVAHAGAKPVFADIDPLTFNIDPYKIEKRITKRTRAIMPVHLYGQMADMRAINRIAHKHKLFVVEDAAQALGAFQFHGKRFVMAGAAGDIACFSFFPTKNLGAAGDAGMVTTDHKALAERVRLLRNHGSAQKYHHVMLGYSSRLDELQAAILLAKLPYLARWNRARQKIAARYTAAFKGFSGIATPLVVPGNTHIFHQYTIRTSRRDELRAFLEKRRIPTTVHYPLPLHLQPALKSLGYKKGDYPEAERAAKEVLSLPMYPELSLAAQKRIADAIRTFFK</sequence>
<dbReference type="FunFam" id="3.40.640.10:FF:000089">
    <property type="entry name" value="Aminotransferase, DegT/DnrJ/EryC1/StrS family"/>
    <property type="match status" value="1"/>
</dbReference>